<dbReference type="SUPFAM" id="SSF54637">
    <property type="entry name" value="Thioesterase/thiol ester dehydrase-isomerase"/>
    <property type="match status" value="2"/>
</dbReference>
<accession>A0A8J2ZMN4</accession>
<dbReference type="Proteomes" id="UP000617145">
    <property type="component" value="Unassembled WGS sequence"/>
</dbReference>
<sequence>MAKTNAGRFFEDYAVGQVIDHAVPRTVSGGERALYHALYPARHALHSSDEFARACGLAGSPLDDLAAFHVVFGKSVPDVSLNAVANLGYAEGRWLLPVHAGDTLRSSSEVIGLKQNSNGRTGVVWVRTTGTNQRGETVMEYVRWVMVRKRDASAPAPETVVPDLKAVLPPEDLVIPEGLDFSAYDFTLAGERHRWGDYEVGETIDHVDGVTIEEAEHMMATRLWQNTAKVHFDATFREDGKRLIYGGHVISMARALSFNGLANAQLIVGLNGGAHANPCFAGDTVKAWTEVLDKADTPAPGVGAIRLRLVATKGGAPFELKDDNGKYRPEVLLDLDYWALMPQ</sequence>
<dbReference type="Gene3D" id="3.10.129.10">
    <property type="entry name" value="Hotdog Thioesterase"/>
    <property type="match status" value="1"/>
</dbReference>
<dbReference type="Pfam" id="PF19315">
    <property type="entry name" value="MC_hydratase"/>
    <property type="match status" value="1"/>
</dbReference>
<proteinExistence type="predicted"/>
<evidence type="ECO:0000313" key="1">
    <source>
        <dbReference type="EMBL" id="GGG81477.1"/>
    </source>
</evidence>
<dbReference type="EMBL" id="BMJV01000007">
    <property type="protein sequence ID" value="GGG81477.1"/>
    <property type="molecule type" value="Genomic_DNA"/>
</dbReference>
<keyword evidence="2" id="KW-1185">Reference proteome</keyword>
<gene>
    <name evidence="1" type="primary">mch</name>
    <name evidence="1" type="ORF">GCM10011415_33800</name>
</gene>
<reference evidence="1" key="1">
    <citation type="journal article" date="2014" name="Int. J. Syst. Evol. Microbiol.">
        <title>Complete genome sequence of Corynebacterium casei LMG S-19264T (=DSM 44701T), isolated from a smear-ripened cheese.</title>
        <authorList>
            <consortium name="US DOE Joint Genome Institute (JGI-PGF)"/>
            <person name="Walter F."/>
            <person name="Albersmeier A."/>
            <person name="Kalinowski J."/>
            <person name="Ruckert C."/>
        </authorList>
    </citation>
    <scope>NUCLEOTIDE SEQUENCE</scope>
    <source>
        <strain evidence="1">CGMCC 1.15762</strain>
    </source>
</reference>
<dbReference type="InterPro" id="IPR029069">
    <property type="entry name" value="HotDog_dom_sf"/>
</dbReference>
<dbReference type="InterPro" id="IPR016790">
    <property type="entry name" value="Thiol_ester_hydratase_Rv0216"/>
</dbReference>
<comment type="caution">
    <text evidence="1">The sequence shown here is derived from an EMBL/GenBank/DDBJ whole genome shotgun (WGS) entry which is preliminary data.</text>
</comment>
<organism evidence="1 2">
    <name type="scientific">Salipiger pallidus</name>
    <dbReference type="NCBI Taxonomy" id="1775170"/>
    <lineage>
        <taxon>Bacteria</taxon>
        <taxon>Pseudomonadati</taxon>
        <taxon>Pseudomonadota</taxon>
        <taxon>Alphaproteobacteria</taxon>
        <taxon>Rhodobacterales</taxon>
        <taxon>Roseobacteraceae</taxon>
        <taxon>Salipiger</taxon>
    </lineage>
</organism>
<name>A0A8J2ZMN4_9RHOB</name>
<reference evidence="1" key="2">
    <citation type="submission" date="2020-09" db="EMBL/GenBank/DDBJ databases">
        <authorList>
            <person name="Sun Q."/>
            <person name="Zhou Y."/>
        </authorList>
    </citation>
    <scope>NUCLEOTIDE SEQUENCE</scope>
    <source>
        <strain evidence="1">CGMCC 1.15762</strain>
    </source>
</reference>
<dbReference type="InterPro" id="IPR052342">
    <property type="entry name" value="MCH/BMMD"/>
</dbReference>
<dbReference type="GO" id="GO:0016829">
    <property type="term" value="F:lyase activity"/>
    <property type="evidence" value="ECO:0007669"/>
    <property type="project" value="InterPro"/>
</dbReference>
<dbReference type="AlphaFoldDB" id="A0A8J2ZMN4"/>
<dbReference type="InterPro" id="IPR048274">
    <property type="entry name" value="MC_hydratase"/>
</dbReference>
<dbReference type="RefSeq" id="WP_188791432.1">
    <property type="nucleotide sequence ID" value="NZ_BMJV01000007.1"/>
</dbReference>
<dbReference type="PIRSF" id="PIRSF021494">
    <property type="entry name" value="Rv0216_prd"/>
    <property type="match status" value="1"/>
</dbReference>
<dbReference type="PANTHER" id="PTHR43664">
    <property type="entry name" value="MONOAMINE OXIDASE-RELATED"/>
    <property type="match status" value="1"/>
</dbReference>
<evidence type="ECO:0000313" key="2">
    <source>
        <dbReference type="Proteomes" id="UP000617145"/>
    </source>
</evidence>
<dbReference type="PANTHER" id="PTHR43664:SF1">
    <property type="entry name" value="BETA-METHYLMALYL-COA DEHYDRATASE"/>
    <property type="match status" value="1"/>
</dbReference>
<dbReference type="CDD" id="cd03451">
    <property type="entry name" value="FkbR2"/>
    <property type="match status" value="2"/>
</dbReference>
<protein>
    <submittedName>
        <fullName evidence="1">Mesaconyl-CoA hydratase</fullName>
    </submittedName>
</protein>